<comment type="pathway">
    <text evidence="1 8">Amine and polyamine biosynthesis; ectoine biosynthesis; L-ectoine from L-aspartate 4-semialdehyde: step 3/3.</text>
</comment>
<dbReference type="EC" id="4.2.1.108" evidence="3 8"/>
<dbReference type="Gene3D" id="2.60.120.10">
    <property type="entry name" value="Jelly Rolls"/>
    <property type="match status" value="1"/>
</dbReference>
<evidence type="ECO:0000256" key="5">
    <source>
        <dbReference type="ARBA" id="ARBA00023239"/>
    </source>
</evidence>
<evidence type="ECO:0000256" key="6">
    <source>
        <dbReference type="ARBA" id="ARBA00033271"/>
    </source>
</evidence>
<dbReference type="Proteomes" id="UP000007383">
    <property type="component" value="Chromosome"/>
</dbReference>
<evidence type="ECO:0000256" key="1">
    <source>
        <dbReference type="ARBA" id="ARBA00005181"/>
    </source>
</evidence>
<dbReference type="AlphaFoldDB" id="H9UMW9"/>
<gene>
    <name evidence="8" type="primary">ectC</name>
    <name evidence="9" type="ordered locus">Spiaf_2838</name>
</gene>
<dbReference type="HAMAP" id="MF_01255">
    <property type="entry name" value="Ectoine_synth"/>
    <property type="match status" value="1"/>
</dbReference>
<reference evidence="10" key="1">
    <citation type="journal article" date="2013" name="Stand. Genomic Sci.">
        <title>Complete genome sequence of the halophilic bacterium Spirochaeta africana type strain (Z-7692(T)) from the alkaline Lake Magadi in the East African Rift.</title>
        <authorList>
            <person name="Liolos K."/>
            <person name="Abt B."/>
            <person name="Scheuner C."/>
            <person name="Teshima H."/>
            <person name="Held B."/>
            <person name="Lapidus A."/>
            <person name="Nolan M."/>
            <person name="Lucas S."/>
            <person name="Deshpande S."/>
            <person name="Cheng J.F."/>
            <person name="Tapia R."/>
            <person name="Goodwin L.A."/>
            <person name="Pitluck S."/>
            <person name="Pagani I."/>
            <person name="Ivanova N."/>
            <person name="Mavromatis K."/>
            <person name="Mikhailova N."/>
            <person name="Huntemann M."/>
            <person name="Pati A."/>
            <person name="Chen A."/>
            <person name="Palaniappan K."/>
            <person name="Land M."/>
            <person name="Rohde M."/>
            <person name="Tindall B.J."/>
            <person name="Detter J.C."/>
            <person name="Goker M."/>
            <person name="Bristow J."/>
            <person name="Eisen J.A."/>
            <person name="Markowitz V."/>
            <person name="Hugenholtz P."/>
            <person name="Woyke T."/>
            <person name="Klenk H.P."/>
            <person name="Kyrpides N.C."/>
        </authorList>
    </citation>
    <scope>NUCLEOTIDE SEQUENCE</scope>
    <source>
        <strain evidence="10">ATCC 700263 / DSM 8902 / Z-7692</strain>
    </source>
</reference>
<evidence type="ECO:0000256" key="4">
    <source>
        <dbReference type="ARBA" id="ARBA00019707"/>
    </source>
</evidence>
<keyword evidence="10" id="KW-1185">Reference proteome</keyword>
<proteinExistence type="inferred from homology"/>
<dbReference type="eggNOG" id="COG1917">
    <property type="taxonomic scope" value="Bacteria"/>
</dbReference>
<dbReference type="GO" id="GO:0019491">
    <property type="term" value="P:ectoine biosynthetic process"/>
    <property type="evidence" value="ECO:0007669"/>
    <property type="project" value="UniProtKB-UniRule"/>
</dbReference>
<comment type="similarity">
    <text evidence="2 8">Belongs to the ectoine synthase family.</text>
</comment>
<dbReference type="PANTHER" id="PTHR39289">
    <property type="match status" value="1"/>
</dbReference>
<comment type="catalytic activity">
    <reaction evidence="7 8">
        <text>(2S)-4-acetamido-2-aminobutanoate = L-ectoine + H2O</text>
        <dbReference type="Rhea" id="RHEA:17281"/>
        <dbReference type="ChEBI" id="CHEBI:15377"/>
        <dbReference type="ChEBI" id="CHEBI:58515"/>
        <dbReference type="ChEBI" id="CHEBI:58929"/>
        <dbReference type="EC" id="4.2.1.108"/>
    </reaction>
</comment>
<dbReference type="GO" id="GO:0033990">
    <property type="term" value="F:ectoine synthase activity"/>
    <property type="evidence" value="ECO:0007669"/>
    <property type="project" value="UniProtKB-EC"/>
</dbReference>
<evidence type="ECO:0000256" key="2">
    <source>
        <dbReference type="ARBA" id="ARBA00009637"/>
    </source>
</evidence>
<dbReference type="InterPro" id="IPR011051">
    <property type="entry name" value="RmlC_Cupin_sf"/>
</dbReference>
<dbReference type="RefSeq" id="WP_014456844.1">
    <property type="nucleotide sequence ID" value="NC_017098.1"/>
</dbReference>
<dbReference type="Pfam" id="PF06339">
    <property type="entry name" value="Ectoine_synth"/>
    <property type="match status" value="1"/>
</dbReference>
<dbReference type="OrthoDB" id="9797047at2"/>
<dbReference type="STRING" id="889378.Spiaf_2838"/>
<evidence type="ECO:0000256" key="3">
    <source>
        <dbReference type="ARBA" id="ARBA00013192"/>
    </source>
</evidence>
<dbReference type="NCBIfam" id="NF009806">
    <property type="entry name" value="PRK13290.1"/>
    <property type="match status" value="1"/>
</dbReference>
<protein>
    <recommendedName>
        <fullName evidence="4 8">L-ectoine synthase</fullName>
        <ecNumber evidence="3 8">4.2.1.108</ecNumber>
    </recommendedName>
    <alternativeName>
        <fullName evidence="6 8">N-acetyldiaminobutyrate dehydratase</fullName>
    </alternativeName>
</protein>
<dbReference type="SUPFAM" id="SSF51182">
    <property type="entry name" value="RmlC-like cupins"/>
    <property type="match status" value="1"/>
</dbReference>
<dbReference type="CDD" id="cd06978">
    <property type="entry name" value="cupin_EctC"/>
    <property type="match status" value="1"/>
</dbReference>
<dbReference type="HOGENOM" id="CLU_154525_0_0_12"/>
<evidence type="ECO:0000256" key="7">
    <source>
        <dbReference type="ARBA" id="ARBA00048714"/>
    </source>
</evidence>
<organism evidence="9 10">
    <name type="scientific">Spirochaeta africana (strain ATCC 700263 / DSM 8902 / Z-7692)</name>
    <dbReference type="NCBI Taxonomy" id="889378"/>
    <lineage>
        <taxon>Bacteria</taxon>
        <taxon>Pseudomonadati</taxon>
        <taxon>Spirochaetota</taxon>
        <taxon>Spirochaetia</taxon>
        <taxon>Spirochaetales</taxon>
        <taxon>Spirochaetaceae</taxon>
        <taxon>Spirochaeta</taxon>
    </lineage>
</organism>
<evidence type="ECO:0000313" key="9">
    <source>
        <dbReference type="EMBL" id="AFG38862.1"/>
    </source>
</evidence>
<dbReference type="PANTHER" id="PTHR39289:SF1">
    <property type="entry name" value="L-ECTOINE SYNTHASE"/>
    <property type="match status" value="1"/>
</dbReference>
<dbReference type="EMBL" id="CP003282">
    <property type="protein sequence ID" value="AFG38862.1"/>
    <property type="molecule type" value="Genomic_DNA"/>
</dbReference>
<sequence length="130" mass="14816">MFTVKLDDIKGTGNEVDGGNWISRRLLLRKDGFGFSLHDTIIKEGTETYIWYKNHLEAVYCIEGEGEVEDLDNNITYEIKPGTVYALSGHEKHLLRALKGDMRMVCVFNPPITGREVHDENGVYPLIEED</sequence>
<accession>H9UMW9</accession>
<dbReference type="KEGG" id="sfc:Spiaf_2838"/>
<keyword evidence="5 8" id="KW-0456">Lyase</keyword>
<comment type="function">
    <text evidence="8">Catalyzes the circularization of gamma-N-acetyl-alpha,gamma-diaminobutyric acid (ADABA) to ectoine (1,4,5,6-tetrahydro-2-methyl-4-pyrimidine carboxylic acid), which is an excellent osmoprotectant.</text>
</comment>
<evidence type="ECO:0000256" key="8">
    <source>
        <dbReference type="HAMAP-Rule" id="MF_01255"/>
    </source>
</evidence>
<dbReference type="InterPro" id="IPR010462">
    <property type="entry name" value="Ectoine_synth"/>
</dbReference>
<name>H9UMW9_SPIAZ</name>
<dbReference type="UniPathway" id="UPA00067">
    <property type="reaction ID" value="UER00123"/>
</dbReference>
<dbReference type="PATRIC" id="fig|889378.3.peg.2812"/>
<evidence type="ECO:0000313" key="10">
    <source>
        <dbReference type="Proteomes" id="UP000007383"/>
    </source>
</evidence>
<dbReference type="InterPro" id="IPR014710">
    <property type="entry name" value="RmlC-like_jellyroll"/>
</dbReference>